<dbReference type="EMBL" id="KI968691">
    <property type="protein sequence ID" value="EUN32925.1"/>
    <property type="molecule type" value="Genomic_DNA"/>
</dbReference>
<name>W7F4G2_BIPV3</name>
<evidence type="ECO:0000313" key="2">
    <source>
        <dbReference type="EMBL" id="EUN32925.1"/>
    </source>
</evidence>
<organism evidence="2 3">
    <name type="scientific">Bipolaris victoriae (strain FI3)</name>
    <name type="common">Victoria blight of oats agent</name>
    <name type="synonym">Cochliobolus victoriae</name>
    <dbReference type="NCBI Taxonomy" id="930091"/>
    <lineage>
        <taxon>Eukaryota</taxon>
        <taxon>Fungi</taxon>
        <taxon>Dikarya</taxon>
        <taxon>Ascomycota</taxon>
        <taxon>Pezizomycotina</taxon>
        <taxon>Dothideomycetes</taxon>
        <taxon>Pleosporomycetidae</taxon>
        <taxon>Pleosporales</taxon>
        <taxon>Pleosporineae</taxon>
        <taxon>Pleosporaceae</taxon>
        <taxon>Bipolaris</taxon>
    </lineage>
</organism>
<sequence>MAGSSRHSVALAPPPSSSQTPLASAFLLSSFPPQPQNTITVQHHSSRPPTCFTETLRFSYSAGATATVCARASASHPSLIYTHPLHTNKVEKPIKIATPKQSFVAREPSIQNGHETFTTAPVPPRPAFTRAQKQSPPEYEFIVNMNNTYRGSPYPSASGSTTHTSINGLSVLFPSTSLGTHYAIPRISRRRETEFTVIGRRVLTRAQ</sequence>
<feature type="region of interest" description="Disordered" evidence="1">
    <location>
        <begin position="1"/>
        <end position="21"/>
    </location>
</feature>
<evidence type="ECO:0000313" key="3">
    <source>
        <dbReference type="Proteomes" id="UP000054337"/>
    </source>
</evidence>
<evidence type="ECO:0000256" key="1">
    <source>
        <dbReference type="SAM" id="MobiDB-lite"/>
    </source>
</evidence>
<dbReference type="AlphaFoldDB" id="W7F4G2"/>
<dbReference type="RefSeq" id="XP_014562460.1">
    <property type="nucleotide sequence ID" value="XM_014706974.1"/>
</dbReference>
<keyword evidence="3" id="KW-1185">Reference proteome</keyword>
<gene>
    <name evidence="2" type="ORF">COCVIDRAFT_10898</name>
</gene>
<reference evidence="2 3" key="1">
    <citation type="journal article" date="2013" name="PLoS Genet.">
        <title>Comparative genome structure, secondary metabolite, and effector coding capacity across Cochliobolus pathogens.</title>
        <authorList>
            <person name="Condon B.J."/>
            <person name="Leng Y."/>
            <person name="Wu D."/>
            <person name="Bushley K.E."/>
            <person name="Ohm R.A."/>
            <person name="Otillar R."/>
            <person name="Martin J."/>
            <person name="Schackwitz W."/>
            <person name="Grimwood J."/>
            <person name="MohdZainudin N."/>
            <person name="Xue C."/>
            <person name="Wang R."/>
            <person name="Manning V.A."/>
            <person name="Dhillon B."/>
            <person name="Tu Z.J."/>
            <person name="Steffenson B.J."/>
            <person name="Salamov A."/>
            <person name="Sun H."/>
            <person name="Lowry S."/>
            <person name="LaButti K."/>
            <person name="Han J."/>
            <person name="Copeland A."/>
            <person name="Lindquist E."/>
            <person name="Barry K."/>
            <person name="Schmutz J."/>
            <person name="Baker S.E."/>
            <person name="Ciuffetti L.M."/>
            <person name="Grigoriev I.V."/>
            <person name="Zhong S."/>
            <person name="Turgeon B.G."/>
        </authorList>
    </citation>
    <scope>NUCLEOTIDE SEQUENCE [LARGE SCALE GENOMIC DNA]</scope>
    <source>
        <strain evidence="2 3">FI3</strain>
    </source>
</reference>
<dbReference type="GeneID" id="26249498"/>
<feature type="region of interest" description="Disordered" evidence="1">
    <location>
        <begin position="114"/>
        <end position="134"/>
    </location>
</feature>
<accession>W7F4G2</accession>
<proteinExistence type="predicted"/>
<dbReference type="Proteomes" id="UP000054337">
    <property type="component" value="Unassembled WGS sequence"/>
</dbReference>
<dbReference type="HOGENOM" id="CLU_1326174_0_0_1"/>
<protein>
    <submittedName>
        <fullName evidence="2">Uncharacterized protein</fullName>
    </submittedName>
</protein>